<accession>A0ACA9JX44</accession>
<gene>
    <name evidence="1" type="ORF">SCALOS_LOCUS600</name>
</gene>
<protein>
    <submittedName>
        <fullName evidence="1">11341_t:CDS:1</fullName>
    </submittedName>
</protein>
<sequence>MNFKILIILILYVNIVYSIQIFTNKTCTWEGTFDKVENKNVQYNIEQELEELLDSWTDENWTLLNENINFEFNYECNEFTVTIEREYDNGYNDDNDDDDNNE</sequence>
<comment type="caution">
    <text evidence="1">The sequence shown here is derived from an EMBL/GenBank/DDBJ whole genome shotgun (WGS) entry which is preliminary data.</text>
</comment>
<name>A0ACA9JX44_9GLOM</name>
<dbReference type="Proteomes" id="UP000789860">
    <property type="component" value="Unassembled WGS sequence"/>
</dbReference>
<keyword evidence="2" id="KW-1185">Reference proteome</keyword>
<reference evidence="1" key="1">
    <citation type="submission" date="2021-06" db="EMBL/GenBank/DDBJ databases">
        <authorList>
            <person name="Kallberg Y."/>
            <person name="Tangrot J."/>
            <person name="Rosling A."/>
        </authorList>
    </citation>
    <scope>NUCLEOTIDE SEQUENCE</scope>
    <source>
        <strain evidence="1">AU212A</strain>
    </source>
</reference>
<proteinExistence type="predicted"/>
<dbReference type="EMBL" id="CAJVPM010000298">
    <property type="protein sequence ID" value="CAG8440720.1"/>
    <property type="molecule type" value="Genomic_DNA"/>
</dbReference>
<evidence type="ECO:0000313" key="1">
    <source>
        <dbReference type="EMBL" id="CAG8440720.1"/>
    </source>
</evidence>
<evidence type="ECO:0000313" key="2">
    <source>
        <dbReference type="Proteomes" id="UP000789860"/>
    </source>
</evidence>
<organism evidence="1 2">
    <name type="scientific">Scutellospora calospora</name>
    <dbReference type="NCBI Taxonomy" id="85575"/>
    <lineage>
        <taxon>Eukaryota</taxon>
        <taxon>Fungi</taxon>
        <taxon>Fungi incertae sedis</taxon>
        <taxon>Mucoromycota</taxon>
        <taxon>Glomeromycotina</taxon>
        <taxon>Glomeromycetes</taxon>
        <taxon>Diversisporales</taxon>
        <taxon>Gigasporaceae</taxon>
        <taxon>Scutellospora</taxon>
    </lineage>
</organism>